<keyword evidence="5" id="KW-0645">Protease</keyword>
<feature type="active site" description="Proton acceptor" evidence="12">
    <location>
        <position position="68"/>
    </location>
</feature>
<feature type="signal peptide" evidence="15">
    <location>
        <begin position="1"/>
        <end position="23"/>
    </location>
</feature>
<dbReference type="AlphaFoldDB" id="A0A017RUY8"/>
<organism evidence="18 19">
    <name type="scientific">Fervidicella metallireducens AeB</name>
    <dbReference type="NCBI Taxonomy" id="1403537"/>
    <lineage>
        <taxon>Bacteria</taxon>
        <taxon>Bacillati</taxon>
        <taxon>Bacillota</taxon>
        <taxon>Clostridia</taxon>
        <taxon>Eubacteriales</taxon>
        <taxon>Clostridiaceae</taxon>
        <taxon>Fervidicella</taxon>
    </lineage>
</organism>
<evidence type="ECO:0000313" key="19">
    <source>
        <dbReference type="Proteomes" id="UP000019681"/>
    </source>
</evidence>
<comment type="caution">
    <text evidence="18">The sequence shown here is derived from an EMBL/GenBank/DDBJ whole genome shotgun (WGS) entry which is preliminary data.</text>
</comment>
<feature type="binding site" evidence="13">
    <location>
        <position position="234"/>
    </location>
    <ligand>
        <name>substrate</name>
    </ligand>
</feature>
<dbReference type="PANTHER" id="PTHR21581">
    <property type="entry name" value="D-ALANYL-D-ALANINE CARBOXYPEPTIDASE"/>
    <property type="match status" value="1"/>
</dbReference>
<dbReference type="Pfam" id="PF07943">
    <property type="entry name" value="PBP5_C"/>
    <property type="match status" value="1"/>
</dbReference>
<dbReference type="GO" id="GO:0009252">
    <property type="term" value="P:peptidoglycan biosynthetic process"/>
    <property type="evidence" value="ECO:0007669"/>
    <property type="project" value="UniProtKB-UniPathway"/>
</dbReference>
<evidence type="ECO:0000256" key="7">
    <source>
        <dbReference type="ARBA" id="ARBA00022801"/>
    </source>
</evidence>
<comment type="pathway">
    <text evidence="1">Cell wall biogenesis; peptidoglycan biosynthesis.</text>
</comment>
<dbReference type="STRING" id="1403537.Q428_07845"/>
<dbReference type="GO" id="GO:0008360">
    <property type="term" value="P:regulation of cell shape"/>
    <property type="evidence" value="ECO:0007669"/>
    <property type="project" value="UniProtKB-KW"/>
</dbReference>
<dbReference type="Proteomes" id="UP000019681">
    <property type="component" value="Unassembled WGS sequence"/>
</dbReference>
<comment type="similarity">
    <text evidence="2 14">Belongs to the peptidase S11 family.</text>
</comment>
<keyword evidence="10" id="KW-0961">Cell wall biogenesis/degradation</keyword>
<feature type="active site" description="Acyl-ester intermediate" evidence="12">
    <location>
        <position position="65"/>
    </location>
</feature>
<evidence type="ECO:0000256" key="5">
    <source>
        <dbReference type="ARBA" id="ARBA00022670"/>
    </source>
</evidence>
<keyword evidence="4" id="KW-0121">Carboxypeptidase</keyword>
<evidence type="ECO:0000256" key="8">
    <source>
        <dbReference type="ARBA" id="ARBA00022960"/>
    </source>
</evidence>
<dbReference type="InterPro" id="IPR012338">
    <property type="entry name" value="Beta-lactam/transpept-like"/>
</dbReference>
<evidence type="ECO:0000256" key="13">
    <source>
        <dbReference type="PIRSR" id="PIRSR618044-2"/>
    </source>
</evidence>
<dbReference type="EC" id="3.4.16.4" evidence="3"/>
<evidence type="ECO:0000256" key="1">
    <source>
        <dbReference type="ARBA" id="ARBA00004752"/>
    </source>
</evidence>
<gene>
    <name evidence="18" type="ORF">Q428_07845</name>
</gene>
<evidence type="ECO:0000256" key="11">
    <source>
        <dbReference type="ARBA" id="ARBA00034000"/>
    </source>
</evidence>
<evidence type="ECO:0000256" key="14">
    <source>
        <dbReference type="RuleBase" id="RU004016"/>
    </source>
</evidence>
<evidence type="ECO:0000256" key="9">
    <source>
        <dbReference type="ARBA" id="ARBA00022984"/>
    </source>
</evidence>
<dbReference type="UniPathway" id="UPA00219"/>
<evidence type="ECO:0000313" key="18">
    <source>
        <dbReference type="EMBL" id="EYE88487.1"/>
    </source>
</evidence>
<dbReference type="GO" id="GO:0071555">
    <property type="term" value="P:cell wall organization"/>
    <property type="evidence" value="ECO:0007669"/>
    <property type="project" value="UniProtKB-KW"/>
</dbReference>
<feature type="domain" description="Peptidase S11 D-Ala-D-Ala carboxypeptidase A C-terminal" evidence="17">
    <location>
        <begin position="296"/>
        <end position="378"/>
    </location>
</feature>
<dbReference type="OrthoDB" id="1701915at2"/>
<feature type="domain" description="Peptidase S11 D-alanyl-D-alanine carboxypeptidase A N-terminal" evidence="16">
    <location>
        <begin position="33"/>
        <end position="271"/>
    </location>
</feature>
<feature type="chain" id="PRO_5001498713" description="serine-type D-Ala-D-Ala carboxypeptidase" evidence="15">
    <location>
        <begin position="24"/>
        <end position="398"/>
    </location>
</feature>
<dbReference type="InterPro" id="IPR018044">
    <property type="entry name" value="Peptidase_S11"/>
</dbReference>
<evidence type="ECO:0000256" key="6">
    <source>
        <dbReference type="ARBA" id="ARBA00022729"/>
    </source>
</evidence>
<evidence type="ECO:0000259" key="17">
    <source>
        <dbReference type="Pfam" id="PF07943"/>
    </source>
</evidence>
<feature type="active site" evidence="12">
    <location>
        <position position="127"/>
    </location>
</feature>
<evidence type="ECO:0000256" key="3">
    <source>
        <dbReference type="ARBA" id="ARBA00012448"/>
    </source>
</evidence>
<dbReference type="GO" id="GO:0006508">
    <property type="term" value="P:proteolysis"/>
    <property type="evidence" value="ECO:0007669"/>
    <property type="project" value="UniProtKB-KW"/>
</dbReference>
<keyword evidence="19" id="KW-1185">Reference proteome</keyword>
<dbReference type="PRINTS" id="PR00725">
    <property type="entry name" value="DADACBPTASE1"/>
</dbReference>
<keyword evidence="8" id="KW-0133">Cell shape</keyword>
<evidence type="ECO:0000256" key="15">
    <source>
        <dbReference type="SAM" id="SignalP"/>
    </source>
</evidence>
<name>A0A017RUY8_9CLOT</name>
<dbReference type="EMBL" id="AZQP01000020">
    <property type="protein sequence ID" value="EYE88487.1"/>
    <property type="molecule type" value="Genomic_DNA"/>
</dbReference>
<accession>A0A017RUY8</accession>
<evidence type="ECO:0000256" key="10">
    <source>
        <dbReference type="ARBA" id="ARBA00023316"/>
    </source>
</evidence>
<dbReference type="MEROPS" id="S11.005"/>
<dbReference type="Pfam" id="PF00768">
    <property type="entry name" value="Peptidase_S11"/>
    <property type="match status" value="1"/>
</dbReference>
<keyword evidence="7" id="KW-0378">Hydrolase</keyword>
<dbReference type="SUPFAM" id="SSF56601">
    <property type="entry name" value="beta-lactamase/transpeptidase-like"/>
    <property type="match status" value="1"/>
</dbReference>
<dbReference type="Gene3D" id="3.40.710.10">
    <property type="entry name" value="DD-peptidase/beta-lactamase superfamily"/>
    <property type="match status" value="1"/>
</dbReference>
<evidence type="ECO:0000256" key="12">
    <source>
        <dbReference type="PIRSR" id="PIRSR618044-1"/>
    </source>
</evidence>
<evidence type="ECO:0000256" key="4">
    <source>
        <dbReference type="ARBA" id="ARBA00022645"/>
    </source>
</evidence>
<protein>
    <recommendedName>
        <fullName evidence="3">serine-type D-Ala-D-Ala carboxypeptidase</fullName>
        <ecNumber evidence="3">3.4.16.4</ecNumber>
    </recommendedName>
</protein>
<dbReference type="RefSeq" id="WP_035379686.1">
    <property type="nucleotide sequence ID" value="NZ_AZQP01000020.1"/>
</dbReference>
<reference evidence="18 19" key="1">
    <citation type="journal article" date="2014" name="Genome Announc.">
        <title>Draft Genome Sequence of Fervidicella metallireducens Strain AeBT, an Iron-Reducing Thermoanaerobe from the Great Artesian Basin.</title>
        <authorList>
            <person name="Patel B.K."/>
        </authorList>
    </citation>
    <scope>NUCLEOTIDE SEQUENCE [LARGE SCALE GENOMIC DNA]</scope>
    <source>
        <strain evidence="18 19">AeB</strain>
    </source>
</reference>
<dbReference type="InterPro" id="IPR012907">
    <property type="entry name" value="Peptidase_S11_C"/>
</dbReference>
<proteinExistence type="inferred from homology"/>
<keyword evidence="9" id="KW-0573">Peptidoglycan synthesis</keyword>
<keyword evidence="6 15" id="KW-0732">Signal</keyword>
<dbReference type="GO" id="GO:0009002">
    <property type="term" value="F:serine-type D-Ala-D-Ala carboxypeptidase activity"/>
    <property type="evidence" value="ECO:0007669"/>
    <property type="project" value="UniProtKB-EC"/>
</dbReference>
<dbReference type="InterPro" id="IPR001967">
    <property type="entry name" value="Peptidase_S11_N"/>
</dbReference>
<evidence type="ECO:0000256" key="2">
    <source>
        <dbReference type="ARBA" id="ARBA00007164"/>
    </source>
</evidence>
<evidence type="ECO:0000259" key="16">
    <source>
        <dbReference type="Pfam" id="PF00768"/>
    </source>
</evidence>
<dbReference type="PANTHER" id="PTHR21581:SF6">
    <property type="entry name" value="TRAFFICKING PROTEIN PARTICLE COMPLEX SUBUNIT 12"/>
    <property type="match status" value="1"/>
</dbReference>
<sequence>MKKKICILVLLVFSFINTNIVYADSKTVNYKEDLNLNCKAAILIEANTGRVLYEKNSDAKLPLASITKLMTYLVFKEYLEKLNISDSNAIFIKDNNIKVPESASKLGLKKNDTITVKELIDSLLIISANDSAEEIRIIVEKDGTDFIYNMNLKAKELGLTKTQFYNVTGLTEGKENNIYNTSSARDISELAKNIIKKYPEILNTTSKKSVVIKNKVLYNTNGALGKKTGVDGLKTGHTSLAGYCLVATEDLLSKNGNGYPFRLISVVLGSSSDYFRVKDSLDLLNFGEQNFFNNIIVKKDKKFDFENKYYKEKNIQGICKKDLYVLAKKNEIFKINAVMNENLNYNIKKGDIIGKVIITNSKDEVVKENQLYAIKDYKSVFLLKRWYFKIMDYFKINL</sequence>
<comment type="catalytic activity">
    <reaction evidence="11">
        <text>Preferential cleavage: (Ac)2-L-Lys-D-Ala-|-D-Ala. Also transpeptidation of peptidyl-alanyl moieties that are N-acyl substituents of D-alanine.</text>
        <dbReference type="EC" id="3.4.16.4"/>
    </reaction>
</comment>